<dbReference type="GO" id="GO:0003700">
    <property type="term" value="F:DNA-binding transcription factor activity"/>
    <property type="evidence" value="ECO:0007669"/>
    <property type="project" value="InterPro"/>
</dbReference>
<dbReference type="RefSeq" id="WP_107350917.1">
    <property type="nucleotide sequence ID" value="NZ_PYMH01000013.1"/>
</dbReference>
<feature type="domain" description="RNA polymerase sigma-70 region 2" evidence="1">
    <location>
        <begin position="48"/>
        <end position="87"/>
    </location>
</feature>
<protein>
    <recommendedName>
        <fullName evidence="1">RNA polymerase sigma-70 region 2 domain-containing protein</fullName>
    </recommendedName>
</protein>
<reference evidence="2 3" key="1">
    <citation type="submission" date="2018-03" db="EMBL/GenBank/DDBJ databases">
        <title>Whole genome sequencing of Histamine producing bacteria.</title>
        <authorList>
            <person name="Butler K."/>
        </authorList>
    </citation>
    <scope>NUCLEOTIDE SEQUENCE [LARGE SCALE GENOMIC DNA]</scope>
    <source>
        <strain evidence="2 3">JCM 13586</strain>
    </source>
</reference>
<sequence>MENQAVDTKLNELVTKAQTGCKDAKEQVIARCEWIVNFQAIKAPLPESERDDAKQTGFIGLLNAIDTFDPERNSNFYNWAHMKVRFEIAGNNTGQNYVNISRYRRSDAKKYREALNHGLSIGLSIPEVDALFQKEHECSALKFQEIKTAYQLLSSNAVEFDTVQTEANAFDPEHSLSAEFDPVVNAEEVARCKAVMDSFEEVLSSESDPDMMGTLLKMRVMSDQTLSAEATGKELNMSAQTVLAHQKRLLANLRDHLKYRQFSIDNLLEV</sequence>
<dbReference type="EMBL" id="PYMH01000013">
    <property type="protein sequence ID" value="PSU31787.1"/>
    <property type="molecule type" value="Genomic_DNA"/>
</dbReference>
<dbReference type="SUPFAM" id="SSF88946">
    <property type="entry name" value="Sigma2 domain of RNA polymerase sigma factors"/>
    <property type="match status" value="1"/>
</dbReference>
<dbReference type="OrthoDB" id="9804285at2"/>
<comment type="caution">
    <text evidence="2">The sequence shown here is derived from an EMBL/GenBank/DDBJ whole genome shotgun (WGS) entry which is preliminary data.</text>
</comment>
<gene>
    <name evidence="2" type="ORF">C9I99_21625</name>
</gene>
<accession>A0A2T3ITV0</accession>
<dbReference type="GO" id="GO:0006352">
    <property type="term" value="P:DNA-templated transcription initiation"/>
    <property type="evidence" value="ECO:0007669"/>
    <property type="project" value="InterPro"/>
</dbReference>
<keyword evidence="3" id="KW-1185">Reference proteome</keyword>
<dbReference type="InterPro" id="IPR007627">
    <property type="entry name" value="RNA_pol_sigma70_r2"/>
</dbReference>
<dbReference type="Pfam" id="PF04542">
    <property type="entry name" value="Sigma70_r2"/>
    <property type="match status" value="1"/>
</dbReference>
<organism evidence="2 3">
    <name type="scientific">Photobacterium lutimaris</name>
    <dbReference type="NCBI Taxonomy" id="388278"/>
    <lineage>
        <taxon>Bacteria</taxon>
        <taxon>Pseudomonadati</taxon>
        <taxon>Pseudomonadota</taxon>
        <taxon>Gammaproteobacteria</taxon>
        <taxon>Vibrionales</taxon>
        <taxon>Vibrionaceae</taxon>
        <taxon>Photobacterium</taxon>
    </lineage>
</organism>
<proteinExistence type="predicted"/>
<dbReference type="AlphaFoldDB" id="A0A2T3ITV0"/>
<dbReference type="Proteomes" id="UP000241222">
    <property type="component" value="Unassembled WGS sequence"/>
</dbReference>
<evidence type="ECO:0000313" key="3">
    <source>
        <dbReference type="Proteomes" id="UP000241222"/>
    </source>
</evidence>
<evidence type="ECO:0000313" key="2">
    <source>
        <dbReference type="EMBL" id="PSU31787.1"/>
    </source>
</evidence>
<dbReference type="Gene3D" id="1.10.1740.10">
    <property type="match status" value="1"/>
</dbReference>
<evidence type="ECO:0000259" key="1">
    <source>
        <dbReference type="Pfam" id="PF04542"/>
    </source>
</evidence>
<name>A0A2T3ITV0_9GAMM</name>
<dbReference type="InterPro" id="IPR013325">
    <property type="entry name" value="RNA_pol_sigma_r2"/>
</dbReference>